<accession>A0A921ZW81</accession>
<protein>
    <submittedName>
        <fullName evidence="1">Uncharacterized protein</fullName>
    </submittedName>
</protein>
<evidence type="ECO:0000313" key="1">
    <source>
        <dbReference type="EMBL" id="KAG6465480.1"/>
    </source>
</evidence>
<evidence type="ECO:0000313" key="2">
    <source>
        <dbReference type="Proteomes" id="UP000791440"/>
    </source>
</evidence>
<sequence>MRQVARRQRVETVLRSYLCAIGYPRVVTYRPKRAIVVFGRYADVYNIILATRVDDRLDEAILQSVDIDTLFYRWHQLLIQAALPLATPIQCILEGGKNGVIFGTKYLQNK</sequence>
<dbReference type="AlphaFoldDB" id="A0A921ZW81"/>
<comment type="caution">
    <text evidence="1">The sequence shown here is derived from an EMBL/GenBank/DDBJ whole genome shotgun (WGS) entry which is preliminary data.</text>
</comment>
<name>A0A921ZW81_MANSE</name>
<proteinExistence type="predicted"/>
<dbReference type="EMBL" id="JH669534">
    <property type="protein sequence ID" value="KAG6465480.1"/>
    <property type="molecule type" value="Genomic_DNA"/>
</dbReference>
<dbReference type="Proteomes" id="UP000791440">
    <property type="component" value="Unassembled WGS sequence"/>
</dbReference>
<gene>
    <name evidence="1" type="ORF">O3G_MSEX015178</name>
</gene>
<reference evidence="1" key="1">
    <citation type="journal article" date="2016" name="Insect Biochem. Mol. Biol.">
        <title>Multifaceted biological insights from a draft genome sequence of the tobacco hornworm moth, Manduca sexta.</title>
        <authorList>
            <person name="Kanost M.R."/>
            <person name="Arrese E.L."/>
            <person name="Cao X."/>
            <person name="Chen Y.R."/>
            <person name="Chellapilla S."/>
            <person name="Goldsmith M.R."/>
            <person name="Grosse-Wilde E."/>
            <person name="Heckel D.G."/>
            <person name="Herndon N."/>
            <person name="Jiang H."/>
            <person name="Papanicolaou A."/>
            <person name="Qu J."/>
            <person name="Soulages J.L."/>
            <person name="Vogel H."/>
            <person name="Walters J."/>
            <person name="Waterhouse R.M."/>
            <person name="Ahn S.J."/>
            <person name="Almeida F.C."/>
            <person name="An C."/>
            <person name="Aqrawi P."/>
            <person name="Bretschneider A."/>
            <person name="Bryant W.B."/>
            <person name="Bucks S."/>
            <person name="Chao H."/>
            <person name="Chevignon G."/>
            <person name="Christen J.M."/>
            <person name="Clarke D.F."/>
            <person name="Dittmer N.T."/>
            <person name="Ferguson L.C.F."/>
            <person name="Garavelou S."/>
            <person name="Gordon K.H.J."/>
            <person name="Gunaratna R.T."/>
            <person name="Han Y."/>
            <person name="Hauser F."/>
            <person name="He Y."/>
            <person name="Heidel-Fischer H."/>
            <person name="Hirsh A."/>
            <person name="Hu Y."/>
            <person name="Jiang H."/>
            <person name="Kalra D."/>
            <person name="Klinner C."/>
            <person name="Konig C."/>
            <person name="Kovar C."/>
            <person name="Kroll A.R."/>
            <person name="Kuwar S.S."/>
            <person name="Lee S.L."/>
            <person name="Lehman R."/>
            <person name="Li K."/>
            <person name="Li Z."/>
            <person name="Liang H."/>
            <person name="Lovelace S."/>
            <person name="Lu Z."/>
            <person name="Mansfield J.H."/>
            <person name="McCulloch K.J."/>
            <person name="Mathew T."/>
            <person name="Morton B."/>
            <person name="Muzny D.M."/>
            <person name="Neunemann D."/>
            <person name="Ongeri F."/>
            <person name="Pauchet Y."/>
            <person name="Pu L.L."/>
            <person name="Pyrousis I."/>
            <person name="Rao X.J."/>
            <person name="Redding A."/>
            <person name="Roesel C."/>
            <person name="Sanchez-Gracia A."/>
            <person name="Schaack S."/>
            <person name="Shukla A."/>
            <person name="Tetreau G."/>
            <person name="Wang Y."/>
            <person name="Xiong G.H."/>
            <person name="Traut W."/>
            <person name="Walsh T.K."/>
            <person name="Worley K.C."/>
            <person name="Wu D."/>
            <person name="Wu W."/>
            <person name="Wu Y.Q."/>
            <person name="Zhang X."/>
            <person name="Zou Z."/>
            <person name="Zucker H."/>
            <person name="Briscoe A.D."/>
            <person name="Burmester T."/>
            <person name="Clem R.J."/>
            <person name="Feyereisen R."/>
            <person name="Grimmelikhuijzen C.J.P."/>
            <person name="Hamodrakas S.J."/>
            <person name="Hansson B.S."/>
            <person name="Huguet E."/>
            <person name="Jermiin L.S."/>
            <person name="Lan Q."/>
            <person name="Lehman H.K."/>
            <person name="Lorenzen M."/>
            <person name="Merzendorfer H."/>
            <person name="Michalopoulos I."/>
            <person name="Morton D.B."/>
            <person name="Muthukrishnan S."/>
            <person name="Oakeshott J.G."/>
            <person name="Palmer W."/>
            <person name="Park Y."/>
            <person name="Passarelli A.L."/>
            <person name="Rozas J."/>
            <person name="Schwartz L.M."/>
            <person name="Smith W."/>
            <person name="Southgate A."/>
            <person name="Vilcinskas A."/>
            <person name="Vogt R."/>
            <person name="Wang P."/>
            <person name="Werren J."/>
            <person name="Yu X.Q."/>
            <person name="Zhou J.J."/>
            <person name="Brown S.J."/>
            <person name="Scherer S.E."/>
            <person name="Richards S."/>
            <person name="Blissard G.W."/>
        </authorList>
    </citation>
    <scope>NUCLEOTIDE SEQUENCE</scope>
</reference>
<reference evidence="1" key="2">
    <citation type="submission" date="2020-12" db="EMBL/GenBank/DDBJ databases">
        <authorList>
            <person name="Kanost M."/>
        </authorList>
    </citation>
    <scope>NUCLEOTIDE SEQUENCE</scope>
</reference>
<keyword evidence="2" id="KW-1185">Reference proteome</keyword>
<organism evidence="1 2">
    <name type="scientific">Manduca sexta</name>
    <name type="common">Tobacco hawkmoth</name>
    <name type="synonym">Tobacco hornworm</name>
    <dbReference type="NCBI Taxonomy" id="7130"/>
    <lineage>
        <taxon>Eukaryota</taxon>
        <taxon>Metazoa</taxon>
        <taxon>Ecdysozoa</taxon>
        <taxon>Arthropoda</taxon>
        <taxon>Hexapoda</taxon>
        <taxon>Insecta</taxon>
        <taxon>Pterygota</taxon>
        <taxon>Neoptera</taxon>
        <taxon>Endopterygota</taxon>
        <taxon>Lepidoptera</taxon>
        <taxon>Glossata</taxon>
        <taxon>Ditrysia</taxon>
        <taxon>Bombycoidea</taxon>
        <taxon>Sphingidae</taxon>
        <taxon>Sphinginae</taxon>
        <taxon>Sphingini</taxon>
        <taxon>Manduca</taxon>
    </lineage>
</organism>